<dbReference type="SMART" id="SM00271">
    <property type="entry name" value="DnaJ"/>
    <property type="match status" value="1"/>
</dbReference>
<dbReference type="InterPro" id="IPR002939">
    <property type="entry name" value="DnaJ_C"/>
</dbReference>
<dbReference type="PANTHER" id="PTHR43096:SF48">
    <property type="entry name" value="CHAPERONE PROTEIN DNAJ"/>
    <property type="match status" value="1"/>
</dbReference>
<proteinExistence type="predicted"/>
<dbReference type="GO" id="GO:0042026">
    <property type="term" value="P:protein refolding"/>
    <property type="evidence" value="ECO:0007669"/>
    <property type="project" value="TreeGrafter"/>
</dbReference>
<keyword evidence="3" id="KW-0863">Zinc-finger</keyword>
<dbReference type="Gene3D" id="1.10.287.110">
    <property type="entry name" value="DnaJ domain"/>
    <property type="match status" value="1"/>
</dbReference>
<dbReference type="PRINTS" id="PR00625">
    <property type="entry name" value="JDOMAIN"/>
</dbReference>
<evidence type="ECO:0000256" key="3">
    <source>
        <dbReference type="ARBA" id="ARBA00022771"/>
    </source>
</evidence>
<dbReference type="GO" id="GO:0005737">
    <property type="term" value="C:cytoplasm"/>
    <property type="evidence" value="ECO:0007669"/>
    <property type="project" value="TreeGrafter"/>
</dbReference>
<dbReference type="PROSITE" id="PS00636">
    <property type="entry name" value="DNAJ_1"/>
    <property type="match status" value="1"/>
</dbReference>
<dbReference type="CDD" id="cd06257">
    <property type="entry name" value="DnaJ"/>
    <property type="match status" value="1"/>
</dbReference>
<dbReference type="GO" id="GO:0051082">
    <property type="term" value="F:unfolded protein binding"/>
    <property type="evidence" value="ECO:0007669"/>
    <property type="project" value="InterPro"/>
</dbReference>
<dbReference type="Pfam" id="PF01556">
    <property type="entry name" value="DnaJ_C"/>
    <property type="match status" value="1"/>
</dbReference>
<keyword evidence="4" id="KW-0862">Zinc</keyword>
<evidence type="ECO:0000256" key="1">
    <source>
        <dbReference type="ARBA" id="ARBA00022723"/>
    </source>
</evidence>
<dbReference type="SUPFAM" id="SSF49493">
    <property type="entry name" value="HSP40/DnaJ peptide-binding domain"/>
    <property type="match status" value="2"/>
</dbReference>
<evidence type="ECO:0000259" key="6">
    <source>
        <dbReference type="PROSITE" id="PS50076"/>
    </source>
</evidence>
<dbReference type="PROSITE" id="PS50076">
    <property type="entry name" value="DNAJ_2"/>
    <property type="match status" value="1"/>
</dbReference>
<dbReference type="Gene3D" id="2.60.260.20">
    <property type="entry name" value="Urease metallochaperone UreE, N-terminal domain"/>
    <property type="match status" value="2"/>
</dbReference>
<accession>A0A3B1CYS5</accession>
<dbReference type="InterPro" id="IPR018253">
    <property type="entry name" value="DnaJ_domain_CS"/>
</dbReference>
<name>A0A3B1CYS5_9ZZZZ</name>
<dbReference type="InterPro" id="IPR036869">
    <property type="entry name" value="J_dom_sf"/>
</dbReference>
<keyword evidence="5" id="KW-0143">Chaperone</keyword>
<dbReference type="Pfam" id="PF00226">
    <property type="entry name" value="DnaJ"/>
    <property type="match status" value="1"/>
</dbReference>
<dbReference type="SUPFAM" id="SSF46565">
    <property type="entry name" value="Chaperone J-domain"/>
    <property type="match status" value="1"/>
</dbReference>
<dbReference type="FunFam" id="2.60.260.20:FF:000005">
    <property type="entry name" value="Chaperone protein dnaJ 1, mitochondrial"/>
    <property type="match status" value="1"/>
</dbReference>
<gene>
    <name evidence="7" type="ORF">MNBD_NITROSPINAE02-822</name>
</gene>
<dbReference type="EMBL" id="UOGE01000068">
    <property type="protein sequence ID" value="VAX21757.1"/>
    <property type="molecule type" value="Genomic_DNA"/>
</dbReference>
<dbReference type="GO" id="GO:0008270">
    <property type="term" value="F:zinc ion binding"/>
    <property type="evidence" value="ECO:0007669"/>
    <property type="project" value="UniProtKB-KW"/>
</dbReference>
<evidence type="ECO:0000256" key="5">
    <source>
        <dbReference type="ARBA" id="ARBA00023186"/>
    </source>
</evidence>
<feature type="domain" description="J" evidence="6">
    <location>
        <begin position="4"/>
        <end position="69"/>
    </location>
</feature>
<dbReference type="AlphaFoldDB" id="A0A3B1CYS5"/>
<organism evidence="7">
    <name type="scientific">hydrothermal vent metagenome</name>
    <dbReference type="NCBI Taxonomy" id="652676"/>
    <lineage>
        <taxon>unclassified sequences</taxon>
        <taxon>metagenomes</taxon>
        <taxon>ecological metagenomes</taxon>
    </lineage>
</organism>
<dbReference type="InterPro" id="IPR008971">
    <property type="entry name" value="HSP40/DnaJ_pept-bd"/>
</dbReference>
<evidence type="ECO:0000256" key="2">
    <source>
        <dbReference type="ARBA" id="ARBA00022737"/>
    </source>
</evidence>
<keyword evidence="2" id="KW-0677">Repeat</keyword>
<evidence type="ECO:0000313" key="7">
    <source>
        <dbReference type="EMBL" id="VAX21757.1"/>
    </source>
</evidence>
<sequence>MAQDYYKTLGVTKSSTEAEIKKAYRKLAKKYHPDRNQDNKKAEEKFKEVSEAYAVLSDKTKRAKYDQIGHDTFHQNYSQEDIFKGANFEDVFKEFGIGGDILSQIFGGGMRGGRSRARYQSYGGPGMGGAPGPMKGQDYETSVTIPFMDAMKGGERELRLSVDGGVKALTVKIPPGIATGKKLRLRGKGGSGAMGGPAGDIYINIKVAEDRVFKRDGSDITVEIPVPYSTLILGGSAKAPTLNGERTIKIAPGFDPSKKIRIKGAGAPKLKGGVNGDLYVKLHVSAPKSPTKEQKDLAKKLAKTGL</sequence>
<dbReference type="PANTHER" id="PTHR43096">
    <property type="entry name" value="DNAJ HOMOLOG 1, MITOCHONDRIAL-RELATED"/>
    <property type="match status" value="1"/>
</dbReference>
<dbReference type="FunFam" id="1.10.287.110:FF:000034">
    <property type="entry name" value="Chaperone protein DnaJ"/>
    <property type="match status" value="1"/>
</dbReference>
<keyword evidence="1" id="KW-0479">Metal-binding</keyword>
<protein>
    <submittedName>
        <fullName evidence="7">Chaperone protein DnaJ</fullName>
    </submittedName>
</protein>
<reference evidence="7" key="1">
    <citation type="submission" date="2018-06" db="EMBL/GenBank/DDBJ databases">
        <authorList>
            <person name="Zhirakovskaya E."/>
        </authorList>
    </citation>
    <scope>NUCLEOTIDE SEQUENCE</scope>
</reference>
<evidence type="ECO:0000256" key="4">
    <source>
        <dbReference type="ARBA" id="ARBA00022833"/>
    </source>
</evidence>
<dbReference type="CDD" id="cd10747">
    <property type="entry name" value="DnaJ_C"/>
    <property type="match status" value="1"/>
</dbReference>
<dbReference type="InterPro" id="IPR001623">
    <property type="entry name" value="DnaJ_domain"/>
</dbReference>